<feature type="chain" id="PRO_5015669290" description="Peptidyl-prolyl cis-trans isomerase" evidence="7">
    <location>
        <begin position="22"/>
        <end position="150"/>
    </location>
</feature>
<protein>
    <recommendedName>
        <fullName evidence="6">Peptidyl-prolyl cis-trans isomerase</fullName>
        <ecNumber evidence="6">5.2.1.8</ecNumber>
    </recommendedName>
</protein>
<keyword evidence="7" id="KW-0732">Signal</keyword>
<dbReference type="Pfam" id="PF00254">
    <property type="entry name" value="FKBP_C"/>
    <property type="match status" value="1"/>
</dbReference>
<feature type="signal peptide" evidence="7">
    <location>
        <begin position="1"/>
        <end position="21"/>
    </location>
</feature>
<dbReference type="InterPro" id="IPR046357">
    <property type="entry name" value="PPIase_dom_sf"/>
</dbReference>
<organism evidence="9 10">
    <name type="scientific">Massilia glaciei</name>
    <dbReference type="NCBI Taxonomy" id="1524097"/>
    <lineage>
        <taxon>Bacteria</taxon>
        <taxon>Pseudomonadati</taxon>
        <taxon>Pseudomonadota</taxon>
        <taxon>Betaproteobacteria</taxon>
        <taxon>Burkholderiales</taxon>
        <taxon>Oxalobacteraceae</taxon>
        <taxon>Telluria group</taxon>
        <taxon>Massilia</taxon>
    </lineage>
</organism>
<feature type="domain" description="PPIase FKBP-type" evidence="8">
    <location>
        <begin position="56"/>
        <end position="149"/>
    </location>
</feature>
<evidence type="ECO:0000256" key="3">
    <source>
        <dbReference type="ARBA" id="ARBA00023110"/>
    </source>
</evidence>
<evidence type="ECO:0000256" key="6">
    <source>
        <dbReference type="RuleBase" id="RU003915"/>
    </source>
</evidence>
<keyword evidence="10" id="KW-1185">Reference proteome</keyword>
<dbReference type="PROSITE" id="PS50059">
    <property type="entry name" value="FKBP_PPIASE"/>
    <property type="match status" value="1"/>
</dbReference>
<evidence type="ECO:0000256" key="2">
    <source>
        <dbReference type="ARBA" id="ARBA00006577"/>
    </source>
</evidence>
<evidence type="ECO:0000313" key="9">
    <source>
        <dbReference type="EMBL" id="PWF49194.1"/>
    </source>
</evidence>
<reference evidence="9 10" key="1">
    <citation type="submission" date="2018-04" db="EMBL/GenBank/DDBJ databases">
        <title>Massilia violaceinigra sp. nov., a novel purple-pigmented bacterium isolated from Tianshan glacier, Xinjiang, China.</title>
        <authorList>
            <person name="Wang H."/>
        </authorList>
    </citation>
    <scope>NUCLEOTIDE SEQUENCE [LARGE SCALE GENOMIC DNA]</scope>
    <source>
        <strain evidence="9 10">B448-2</strain>
    </source>
</reference>
<keyword evidence="4 5" id="KW-0413">Isomerase</keyword>
<dbReference type="SUPFAM" id="SSF54534">
    <property type="entry name" value="FKBP-like"/>
    <property type="match status" value="1"/>
</dbReference>
<dbReference type="OrthoDB" id="280278at2"/>
<dbReference type="RefSeq" id="WP_106756896.1">
    <property type="nucleotide sequence ID" value="NZ_PXWF02000104.1"/>
</dbReference>
<evidence type="ECO:0000259" key="8">
    <source>
        <dbReference type="PROSITE" id="PS50059"/>
    </source>
</evidence>
<sequence>MKLKLPLIAAFVAMLSLTACGGGSENTQPAVVVASPATLIVTDIGAPGTGAVASGTKLVQVHYTVWLYSATAADNKGTLIESSVNSAPLEFRLGANKVIPGFETGVTGMLVGGKRNVKIPSNLAYGAAGSGPIPPNAGLVFEISLLSAIN</sequence>
<accession>A0A2U2HNU2</accession>
<dbReference type="EMBL" id="PXWF02000104">
    <property type="protein sequence ID" value="PWF49194.1"/>
    <property type="molecule type" value="Genomic_DNA"/>
</dbReference>
<comment type="caution">
    <text evidence="9">The sequence shown here is derived from an EMBL/GenBank/DDBJ whole genome shotgun (WGS) entry which is preliminary data.</text>
</comment>
<dbReference type="GO" id="GO:0003755">
    <property type="term" value="F:peptidyl-prolyl cis-trans isomerase activity"/>
    <property type="evidence" value="ECO:0007669"/>
    <property type="project" value="UniProtKB-UniRule"/>
</dbReference>
<evidence type="ECO:0000313" key="10">
    <source>
        <dbReference type="Proteomes" id="UP000241421"/>
    </source>
</evidence>
<dbReference type="PROSITE" id="PS51257">
    <property type="entry name" value="PROKAR_LIPOPROTEIN"/>
    <property type="match status" value="1"/>
</dbReference>
<keyword evidence="3 5" id="KW-0697">Rotamase</keyword>
<evidence type="ECO:0000256" key="5">
    <source>
        <dbReference type="PROSITE-ProRule" id="PRU00277"/>
    </source>
</evidence>
<gene>
    <name evidence="9" type="ORF">C7C56_007900</name>
</gene>
<comment type="catalytic activity">
    <reaction evidence="1 5 6">
        <text>[protein]-peptidylproline (omega=180) = [protein]-peptidylproline (omega=0)</text>
        <dbReference type="Rhea" id="RHEA:16237"/>
        <dbReference type="Rhea" id="RHEA-COMP:10747"/>
        <dbReference type="Rhea" id="RHEA-COMP:10748"/>
        <dbReference type="ChEBI" id="CHEBI:83833"/>
        <dbReference type="ChEBI" id="CHEBI:83834"/>
        <dbReference type="EC" id="5.2.1.8"/>
    </reaction>
</comment>
<evidence type="ECO:0000256" key="7">
    <source>
        <dbReference type="SAM" id="SignalP"/>
    </source>
</evidence>
<dbReference type="Gene3D" id="3.10.50.40">
    <property type="match status" value="1"/>
</dbReference>
<dbReference type="PANTHER" id="PTHR43811:SF19">
    <property type="entry name" value="39 KDA FK506-BINDING NUCLEAR PROTEIN"/>
    <property type="match status" value="1"/>
</dbReference>
<dbReference type="InterPro" id="IPR001179">
    <property type="entry name" value="PPIase_FKBP_dom"/>
</dbReference>
<dbReference type="PANTHER" id="PTHR43811">
    <property type="entry name" value="FKBP-TYPE PEPTIDYL-PROLYL CIS-TRANS ISOMERASE FKPA"/>
    <property type="match status" value="1"/>
</dbReference>
<comment type="similarity">
    <text evidence="2 6">Belongs to the FKBP-type PPIase family.</text>
</comment>
<dbReference type="Proteomes" id="UP000241421">
    <property type="component" value="Unassembled WGS sequence"/>
</dbReference>
<dbReference type="AlphaFoldDB" id="A0A2U2HNU2"/>
<dbReference type="EC" id="5.2.1.8" evidence="6"/>
<name>A0A2U2HNU2_9BURK</name>
<proteinExistence type="inferred from homology"/>
<evidence type="ECO:0000256" key="4">
    <source>
        <dbReference type="ARBA" id="ARBA00023235"/>
    </source>
</evidence>
<evidence type="ECO:0000256" key="1">
    <source>
        <dbReference type="ARBA" id="ARBA00000971"/>
    </source>
</evidence>